<comment type="caution">
    <text evidence="2">The sequence shown here is derived from an EMBL/GenBank/DDBJ whole genome shotgun (WGS) entry which is preliminary data.</text>
</comment>
<protein>
    <recommendedName>
        <fullName evidence="1">F-box domain-containing protein</fullName>
    </recommendedName>
</protein>
<sequence length="824" mass="92640">MHRYFKSLPRVGVPINGLVERLPLDVLLLILRLLNFRDAFALFLTCKDFFAVSQVRPFWVYANLDADSFWRLPKFCRINYVNLSVAALQARISRSRRVFDSWSSDGLKPATVLSMPLDGKTRQLLAVPWTSIVVTVEDAAVRIINWQSKALYVIPLSLANNMQVVCANVYWVHALGGYILVISLSNSGRSLDLRTELRLFSVDLIGPSVAHLVTMQFSHWIPTFSLADTHLAVVGYRISYDTPVNAETLAFTCIGRWWPVASSSFAILNDNHFLLANVTGLAVYSCSRCTSRCRFADHDEIRPCWSHRYAVFDLVVRPPLSTVLVDASNGELTISICGGNFLRRLVMTEGTRPAFRLAQKDLMKRVPRDWAVVGGLRFGAYHVRPGSSFLSIFRVLDGGDRVGDLHPFSIKLDSKAAYSIAYSVEGAIEPGTFNIDEGEGRLVFMCIPLDVLFLILRLVPLGDAFAIFMTCKHFLAVAKYRPFWVYVNIDLDFLQRRPGYGQIDYSTMEIYHLQKRILRAREVFDAWRMDCVRPKHVYEAPVDVGVRQVFAIPWTQILVTLIGEAIRLDDWGSHTSYDVSMDRGDMLVISFQLFWVDCIGRNVLVVVLSNRTLHMTAVEFPHPIWGISLVNGHLAVVGHTAPRSYFIQSLDVTYDCRATSGPLAMSKAFVVLGAQGTLSASSFAILDDTHFLLANPAGIAVYRLSKRILTHHGLTPRRIRPCWQHPYKFYEIVARPPLGPVLEDRATGSKTISICSGSYLRRLSMTGTDRPQFEVSRRTLIERTPAFLGLTAGSRIGVYHRPYCTPAFITFPVMGTDAESAFTT</sequence>
<proteinExistence type="predicted"/>
<dbReference type="SMART" id="SM00256">
    <property type="entry name" value="FBOX"/>
    <property type="match status" value="2"/>
</dbReference>
<dbReference type="Pfam" id="PF00646">
    <property type="entry name" value="F-box"/>
    <property type="match status" value="1"/>
</dbReference>
<dbReference type="InterPro" id="IPR001810">
    <property type="entry name" value="F-box_dom"/>
</dbReference>
<gene>
    <name evidence="2" type="ORF">B0H16DRAFT_1465186</name>
</gene>
<dbReference type="AlphaFoldDB" id="A0AAD7MZQ2"/>
<evidence type="ECO:0000313" key="3">
    <source>
        <dbReference type="Proteomes" id="UP001215598"/>
    </source>
</evidence>
<organism evidence="2 3">
    <name type="scientific">Mycena metata</name>
    <dbReference type="NCBI Taxonomy" id="1033252"/>
    <lineage>
        <taxon>Eukaryota</taxon>
        <taxon>Fungi</taxon>
        <taxon>Dikarya</taxon>
        <taxon>Basidiomycota</taxon>
        <taxon>Agaricomycotina</taxon>
        <taxon>Agaricomycetes</taxon>
        <taxon>Agaricomycetidae</taxon>
        <taxon>Agaricales</taxon>
        <taxon>Marasmiineae</taxon>
        <taxon>Mycenaceae</taxon>
        <taxon>Mycena</taxon>
    </lineage>
</organism>
<accession>A0AAD7MZQ2</accession>
<dbReference type="SUPFAM" id="SSF81383">
    <property type="entry name" value="F-box domain"/>
    <property type="match status" value="2"/>
</dbReference>
<name>A0AAD7MZQ2_9AGAR</name>
<keyword evidence="3" id="KW-1185">Reference proteome</keyword>
<dbReference type="PROSITE" id="PS50181">
    <property type="entry name" value="FBOX"/>
    <property type="match status" value="1"/>
</dbReference>
<dbReference type="Proteomes" id="UP001215598">
    <property type="component" value="Unassembled WGS sequence"/>
</dbReference>
<evidence type="ECO:0000313" key="2">
    <source>
        <dbReference type="EMBL" id="KAJ7739529.1"/>
    </source>
</evidence>
<reference evidence="2" key="1">
    <citation type="submission" date="2023-03" db="EMBL/GenBank/DDBJ databases">
        <title>Massive genome expansion in bonnet fungi (Mycena s.s.) driven by repeated elements and novel gene families across ecological guilds.</title>
        <authorList>
            <consortium name="Lawrence Berkeley National Laboratory"/>
            <person name="Harder C.B."/>
            <person name="Miyauchi S."/>
            <person name="Viragh M."/>
            <person name="Kuo A."/>
            <person name="Thoen E."/>
            <person name="Andreopoulos B."/>
            <person name="Lu D."/>
            <person name="Skrede I."/>
            <person name="Drula E."/>
            <person name="Henrissat B."/>
            <person name="Morin E."/>
            <person name="Kohler A."/>
            <person name="Barry K."/>
            <person name="LaButti K."/>
            <person name="Morin E."/>
            <person name="Salamov A."/>
            <person name="Lipzen A."/>
            <person name="Mereny Z."/>
            <person name="Hegedus B."/>
            <person name="Baldrian P."/>
            <person name="Stursova M."/>
            <person name="Weitz H."/>
            <person name="Taylor A."/>
            <person name="Grigoriev I.V."/>
            <person name="Nagy L.G."/>
            <person name="Martin F."/>
            <person name="Kauserud H."/>
        </authorList>
    </citation>
    <scope>NUCLEOTIDE SEQUENCE</scope>
    <source>
        <strain evidence="2">CBHHK182m</strain>
    </source>
</reference>
<feature type="domain" description="F-box" evidence="1">
    <location>
        <begin position="16"/>
        <end position="62"/>
    </location>
</feature>
<dbReference type="InterPro" id="IPR036047">
    <property type="entry name" value="F-box-like_dom_sf"/>
</dbReference>
<dbReference type="EMBL" id="JARKIB010000106">
    <property type="protein sequence ID" value="KAJ7739529.1"/>
    <property type="molecule type" value="Genomic_DNA"/>
</dbReference>
<evidence type="ECO:0000259" key="1">
    <source>
        <dbReference type="PROSITE" id="PS50181"/>
    </source>
</evidence>